<dbReference type="Proteomes" id="UP000006755">
    <property type="component" value="Unassembled WGS sequence"/>
</dbReference>
<organism evidence="1 2">
    <name type="scientific">Gallaecimonas xiamenensis 3-C-1</name>
    <dbReference type="NCBI Taxonomy" id="745411"/>
    <lineage>
        <taxon>Bacteria</taxon>
        <taxon>Pseudomonadati</taxon>
        <taxon>Pseudomonadota</taxon>
        <taxon>Gammaproteobacteria</taxon>
        <taxon>Enterobacterales</taxon>
        <taxon>Gallaecimonadaceae</taxon>
        <taxon>Gallaecimonas</taxon>
    </lineage>
</organism>
<gene>
    <name evidence="1" type="ORF">B3C1_07966</name>
</gene>
<reference evidence="1 2" key="1">
    <citation type="journal article" date="2012" name="J. Bacteriol.">
        <title>Genome Sequence of Gallaecimonas xiamenensis Type Strain 3-C-1.</title>
        <authorList>
            <person name="Lai Q."/>
            <person name="Wang L."/>
            <person name="Wang W."/>
            <person name="Shao Z."/>
        </authorList>
    </citation>
    <scope>NUCLEOTIDE SEQUENCE [LARGE SCALE GENOMIC DNA]</scope>
    <source>
        <strain evidence="1 2">3-C-1</strain>
    </source>
</reference>
<dbReference type="InterPro" id="IPR009279">
    <property type="entry name" value="Portal_Mu"/>
</dbReference>
<accession>K2IXP8</accession>
<keyword evidence="2" id="KW-1185">Reference proteome</keyword>
<dbReference type="STRING" id="745411.B3C1_07966"/>
<comment type="caution">
    <text evidence="1">The sequence shown here is derived from an EMBL/GenBank/DDBJ whole genome shotgun (WGS) entry which is preliminary data.</text>
</comment>
<dbReference type="PATRIC" id="fig|745411.4.peg.1567"/>
<dbReference type="OrthoDB" id="9797300at2"/>
<evidence type="ECO:0000313" key="2">
    <source>
        <dbReference type="Proteomes" id="UP000006755"/>
    </source>
</evidence>
<proteinExistence type="predicted"/>
<dbReference type="RefSeq" id="WP_008484070.1">
    <property type="nucleotide sequence ID" value="NZ_AMRI01000009.1"/>
</dbReference>
<name>K2IXP8_9GAMM</name>
<sequence length="584" mass="63347">MAIDKIKARLGRNSQALTTQQTDTAQVGFVRREWVEHPTSGLTPARLAEIMRDAEIGRLTDQLDLADDIEEKDAHVMAELAKRKNALLGKSWLIKTPPNASDAEQRDADMVNEVLNSLPEFEDLVLDMGDAILRGMNNSQITWDRDGQLYYPAKLETIPARRFTVDEDNPNTVLLRLDGGLSAPLWKWGWVQHSHKAKSGYIARAGLIRVLAWPFLFKNYSVRDLAEFLEIYGLPLRLGKYPTGASDTEKSTLLRAIMSIGHNAGGIIPKGMDIEFQEAAKGASDPYMAMMDWAERSQSKAILGGTLTSQADGKSSTNALGNVHNEVREELVAADLRQIASTLTRDLVLPLLELNGKGDYHNPRRRLRLEFDTQQPEDMAAFATALPPLVQMGTKIPANWVNDKLKIPVPKDGEAVLGMVQTGLPGQEAAPAGQADSVQQTALNGAQITSLSEIIQQVQSGTLDTQRAKALIKAGFPAIDDAAINNLLGLNPAALNFAALKAQPKPQDQLAGLTATLANSAGQQLDDDVAAIAALVDKAESWDDVERALIEAYKDQGAAALAGIMQQAMAAAQLAGRYDVELGN</sequence>
<dbReference type="Pfam" id="PF06074">
    <property type="entry name" value="Portal_Mu"/>
    <property type="match status" value="1"/>
</dbReference>
<dbReference type="AlphaFoldDB" id="K2IXP8"/>
<dbReference type="eggNOG" id="COG4383">
    <property type="taxonomic scope" value="Bacteria"/>
</dbReference>
<protein>
    <submittedName>
        <fullName evidence="1">Mu-like phage gp29</fullName>
    </submittedName>
</protein>
<dbReference type="EMBL" id="AMRI01000009">
    <property type="protein sequence ID" value="EKE75196.1"/>
    <property type="molecule type" value="Genomic_DNA"/>
</dbReference>
<evidence type="ECO:0000313" key="1">
    <source>
        <dbReference type="EMBL" id="EKE75196.1"/>
    </source>
</evidence>